<dbReference type="AlphaFoldDB" id="A0A0C9X4T1"/>
<keyword evidence="3" id="KW-1185">Reference proteome</keyword>
<feature type="region of interest" description="Disordered" evidence="1">
    <location>
        <begin position="102"/>
        <end position="122"/>
    </location>
</feature>
<evidence type="ECO:0000256" key="1">
    <source>
        <dbReference type="SAM" id="MobiDB-lite"/>
    </source>
</evidence>
<feature type="compositionally biased region" description="Basic and acidic residues" evidence="1">
    <location>
        <begin position="64"/>
        <end position="73"/>
    </location>
</feature>
<dbReference type="EMBL" id="KN838895">
    <property type="protein sequence ID" value="KIJ92646.1"/>
    <property type="molecule type" value="Genomic_DNA"/>
</dbReference>
<feature type="compositionally biased region" description="Basic and acidic residues" evidence="1">
    <location>
        <begin position="1"/>
        <end position="23"/>
    </location>
</feature>
<name>A0A0C9X4T1_9AGAR</name>
<proteinExistence type="predicted"/>
<dbReference type="Proteomes" id="UP000054477">
    <property type="component" value="Unassembled WGS sequence"/>
</dbReference>
<dbReference type="HOGENOM" id="CLU_1042305_0_0_1"/>
<accession>A0A0C9X4T1</accession>
<reference evidence="3" key="2">
    <citation type="submission" date="2015-01" db="EMBL/GenBank/DDBJ databases">
        <title>Evolutionary Origins and Diversification of the Mycorrhizal Mutualists.</title>
        <authorList>
            <consortium name="DOE Joint Genome Institute"/>
            <consortium name="Mycorrhizal Genomics Consortium"/>
            <person name="Kohler A."/>
            <person name="Kuo A."/>
            <person name="Nagy L.G."/>
            <person name="Floudas D."/>
            <person name="Copeland A."/>
            <person name="Barry K.W."/>
            <person name="Cichocki N."/>
            <person name="Veneault-Fourrey C."/>
            <person name="LaButti K."/>
            <person name="Lindquist E.A."/>
            <person name="Lipzen A."/>
            <person name="Lundell T."/>
            <person name="Morin E."/>
            <person name="Murat C."/>
            <person name="Riley R."/>
            <person name="Ohm R."/>
            <person name="Sun H."/>
            <person name="Tunlid A."/>
            <person name="Henrissat B."/>
            <person name="Grigoriev I.V."/>
            <person name="Hibbett D.S."/>
            <person name="Martin F."/>
        </authorList>
    </citation>
    <scope>NUCLEOTIDE SEQUENCE [LARGE SCALE GENOMIC DNA]</scope>
    <source>
        <strain evidence="3">LaAM-08-1</strain>
    </source>
</reference>
<evidence type="ECO:0000313" key="3">
    <source>
        <dbReference type="Proteomes" id="UP000054477"/>
    </source>
</evidence>
<reference evidence="2 3" key="1">
    <citation type="submission" date="2014-04" db="EMBL/GenBank/DDBJ databases">
        <authorList>
            <consortium name="DOE Joint Genome Institute"/>
            <person name="Kuo A."/>
            <person name="Kohler A."/>
            <person name="Nagy L.G."/>
            <person name="Floudas D."/>
            <person name="Copeland A."/>
            <person name="Barry K.W."/>
            <person name="Cichocki N."/>
            <person name="Veneault-Fourrey C."/>
            <person name="LaButti K."/>
            <person name="Lindquist E.A."/>
            <person name="Lipzen A."/>
            <person name="Lundell T."/>
            <person name="Morin E."/>
            <person name="Murat C."/>
            <person name="Sun H."/>
            <person name="Tunlid A."/>
            <person name="Henrissat B."/>
            <person name="Grigoriev I.V."/>
            <person name="Hibbett D.S."/>
            <person name="Martin F."/>
            <person name="Nordberg H.P."/>
            <person name="Cantor M.N."/>
            <person name="Hua S.X."/>
        </authorList>
    </citation>
    <scope>NUCLEOTIDE SEQUENCE [LARGE SCALE GENOMIC DNA]</scope>
    <source>
        <strain evidence="2 3">LaAM-08-1</strain>
    </source>
</reference>
<evidence type="ECO:0000313" key="2">
    <source>
        <dbReference type="EMBL" id="KIJ92646.1"/>
    </source>
</evidence>
<gene>
    <name evidence="2" type="ORF">K443DRAFT_428423</name>
</gene>
<feature type="region of interest" description="Disordered" evidence="1">
    <location>
        <begin position="1"/>
        <end position="73"/>
    </location>
</feature>
<organism evidence="2 3">
    <name type="scientific">Laccaria amethystina LaAM-08-1</name>
    <dbReference type="NCBI Taxonomy" id="1095629"/>
    <lineage>
        <taxon>Eukaryota</taxon>
        <taxon>Fungi</taxon>
        <taxon>Dikarya</taxon>
        <taxon>Basidiomycota</taxon>
        <taxon>Agaricomycotina</taxon>
        <taxon>Agaricomycetes</taxon>
        <taxon>Agaricomycetidae</taxon>
        <taxon>Agaricales</taxon>
        <taxon>Agaricineae</taxon>
        <taxon>Hydnangiaceae</taxon>
        <taxon>Laccaria</taxon>
    </lineage>
</organism>
<sequence>MREGDGEDGPTRSDQYKLLHQAEDIPSQRSEQDGPSRRSQQIAPPPWRVPSRREGQAMKRRQRVMSDRRRSFPQIDSRRPFRVDNRHLFLQVDSTQRFPLVGNRSSFQGGPTPFWTDNLPSSPENMPFRRDTPVLAFARQGRLAQAMRGVVGPASAMRGGWFMPRCFRRVSIGQVLSGISSRRTDHFLGLSQDPESTTFVVHSLSRHRVVRVPIRSRSCLMRTLLWSAPPHRHPPCIYILSSTTFELLTTIPYTALAPYTTPSSHLF</sequence>
<protein>
    <submittedName>
        <fullName evidence="2">Uncharacterized protein</fullName>
    </submittedName>
</protein>